<keyword evidence="2" id="KW-0134">Cell wall</keyword>
<feature type="region of interest" description="Disordered" evidence="6">
    <location>
        <begin position="324"/>
        <end position="346"/>
    </location>
</feature>
<organism evidence="11 12">
    <name type="scientific">Leucobacter edaphi</name>
    <dbReference type="NCBI Taxonomy" id="2796472"/>
    <lineage>
        <taxon>Bacteria</taxon>
        <taxon>Bacillati</taxon>
        <taxon>Actinomycetota</taxon>
        <taxon>Actinomycetes</taxon>
        <taxon>Micrococcales</taxon>
        <taxon>Microbacteriaceae</taxon>
        <taxon>Leucobacter</taxon>
    </lineage>
</organism>
<evidence type="ECO:0000256" key="3">
    <source>
        <dbReference type="ARBA" id="ARBA00022525"/>
    </source>
</evidence>
<dbReference type="Proteomes" id="UP000618733">
    <property type="component" value="Unassembled WGS sequence"/>
</dbReference>
<keyword evidence="5" id="KW-0572">Peptidoglycan-anchor</keyword>
<dbReference type="InterPro" id="IPR046022">
    <property type="entry name" value="DUF5979"/>
</dbReference>
<evidence type="ECO:0000259" key="9">
    <source>
        <dbReference type="Pfam" id="PF17961"/>
    </source>
</evidence>
<keyword evidence="7" id="KW-0812">Transmembrane</keyword>
<dbReference type="Pfam" id="PF17210">
    <property type="entry name" value="SdrD_B"/>
    <property type="match status" value="1"/>
</dbReference>
<dbReference type="Gene3D" id="2.60.40.1280">
    <property type="match status" value="1"/>
</dbReference>
<dbReference type="InterPro" id="IPR008966">
    <property type="entry name" value="Adhesion_dom_sf"/>
</dbReference>
<evidence type="ECO:0000313" key="11">
    <source>
        <dbReference type="EMBL" id="MBK0421654.1"/>
    </source>
</evidence>
<dbReference type="SUPFAM" id="SSF49401">
    <property type="entry name" value="Bacterial adhesins"/>
    <property type="match status" value="1"/>
</dbReference>
<evidence type="ECO:0000256" key="1">
    <source>
        <dbReference type="ARBA" id="ARBA00004168"/>
    </source>
</evidence>
<proteinExistence type="predicted"/>
<evidence type="ECO:0000256" key="6">
    <source>
        <dbReference type="SAM" id="MobiDB-lite"/>
    </source>
</evidence>
<dbReference type="EMBL" id="JAEHOI010000005">
    <property type="protein sequence ID" value="MBK0421654.1"/>
    <property type="molecule type" value="Genomic_DNA"/>
</dbReference>
<evidence type="ECO:0000256" key="5">
    <source>
        <dbReference type="ARBA" id="ARBA00023088"/>
    </source>
</evidence>
<feature type="compositionally biased region" description="Polar residues" evidence="6">
    <location>
        <begin position="332"/>
        <end position="343"/>
    </location>
</feature>
<name>A0A934UWG5_9MICO</name>
<evidence type="ECO:0000256" key="7">
    <source>
        <dbReference type="SAM" id="Phobius"/>
    </source>
</evidence>
<feature type="transmembrane region" description="Helical" evidence="7">
    <location>
        <begin position="918"/>
        <end position="939"/>
    </location>
</feature>
<keyword evidence="7" id="KW-1133">Transmembrane helix</keyword>
<comment type="subcellular location">
    <subcellularLocation>
        <location evidence="1">Secreted</location>
        <location evidence="1">Cell wall</location>
        <topology evidence="1">Peptidoglycan-anchor</topology>
    </subcellularLocation>
</comment>
<dbReference type="InterPro" id="IPR011252">
    <property type="entry name" value="Fibrogen-bd_dom1"/>
</dbReference>
<feature type="domain" description="SD-repeat containing protein B" evidence="8">
    <location>
        <begin position="352"/>
        <end position="448"/>
    </location>
</feature>
<sequence>MAASTAAHAADTASVTFSNVRVNEGNRPLDADGYMAASNTAEFNTWNPGAPAEGAGGFVIPSFDVAIADGAQPGQAFSITLPEFWKVRGTQGFANLVDASGNTIATSSISNGNRTVTFTLTAFVKDRVDLAGSFSFQAQEYSNRNRPAGDYVAPIVSGSGQNLVDLKLHIPPAYWTAPAIYGSWSGDANTPNGTVEVRSKPSWNGQSAVKMDVYAGPGYDFDCASALSQDPSQRYGIGLTDIGSAPASVPTSEYLLDPSKYKFTCDKQSFTLEMPASSWTSADAESGQVLRMFIKRIANGDDSWQVDDAVFAYLDLTQNNVTSKYESRNARPGSTGSGSSSQLPPGAFETLMFQDMNGNNVYDEGTDTVLPNIQVKITGKTTTGADVDTMVTTDDKGRARSTLREGEYTATIVNPPAGMTQVTPKTGSDDKVDSDFDNNVATFTVKSRETTARDGGFFVPMGTFHLDKALTGDAASWVAASTEFTVDYSYPAGAAYPAGSGVVKIKADGTQVESPKIPVGAVVTLKEQAPAAIAGAKWGTPTYSENGFTITNGSQLTEVTVTNPIEPTFGTFAVKKAITGEAASLVPADAEFTVEYSYPAGKHFPAGNGELKVKADGTAATSPKLPHGAVVTIKEQAPAPIANTVWADPTYSSENVTIEGDQAQPALTVTNQLDMLYGTFDVKKALTGEAASVVPADTEFTVEYSYPAGEGFAAGSGEIVITADGTAVTSPKIPYGAKVTLQEQAPAAIANTVWGDPELSTDTIEMGALSSGVVVTVTNPIELAYGKIAVAKKVAGDGADRVAKDAQFTVHYTYPAGPGYEAGEGDVKVTADGAAVESEQVPAGAVVTIEEQKPENGADYKWTGVEYSATDATVVADQTAEFTVTNTATKVDQPVTPTEPGEPGVPAKPTLPITGAGAGWMLGAVAGALLIGGAVLLLVRRKAAGE</sequence>
<feature type="domain" description="SDR-like Ig" evidence="9">
    <location>
        <begin position="63"/>
        <end position="139"/>
    </location>
</feature>
<dbReference type="InterPro" id="IPR041171">
    <property type="entry name" value="SDR_Ig"/>
</dbReference>
<evidence type="ECO:0000256" key="4">
    <source>
        <dbReference type="ARBA" id="ARBA00022729"/>
    </source>
</evidence>
<gene>
    <name evidence="11" type="ORF">JD292_06160</name>
</gene>
<keyword evidence="4" id="KW-0732">Signal</keyword>
<protein>
    <submittedName>
        <fullName evidence="11">LPXTG cell wall anchor domain-containing protein</fullName>
    </submittedName>
</protein>
<dbReference type="GO" id="GO:0005975">
    <property type="term" value="P:carbohydrate metabolic process"/>
    <property type="evidence" value="ECO:0007669"/>
    <property type="project" value="UniProtKB-ARBA"/>
</dbReference>
<feature type="domain" description="DUF5979" evidence="10">
    <location>
        <begin position="789"/>
        <end position="889"/>
    </location>
</feature>
<evidence type="ECO:0000256" key="2">
    <source>
        <dbReference type="ARBA" id="ARBA00022512"/>
    </source>
</evidence>
<evidence type="ECO:0000259" key="8">
    <source>
        <dbReference type="Pfam" id="PF17210"/>
    </source>
</evidence>
<dbReference type="InterPro" id="IPR033764">
    <property type="entry name" value="Sdr_B"/>
</dbReference>
<reference evidence="11" key="1">
    <citation type="submission" date="2020-12" db="EMBL/GenBank/DDBJ databases">
        <title>Leucobacter sp. CAS2, isolated from Chromium sludge.</title>
        <authorList>
            <person name="Xu Z."/>
        </authorList>
    </citation>
    <scope>NUCLEOTIDE SEQUENCE</scope>
    <source>
        <strain evidence="11">CSA2</strain>
    </source>
</reference>
<evidence type="ECO:0000259" key="10">
    <source>
        <dbReference type="Pfam" id="PF19407"/>
    </source>
</evidence>
<evidence type="ECO:0000313" key="12">
    <source>
        <dbReference type="Proteomes" id="UP000618733"/>
    </source>
</evidence>
<feature type="domain" description="DUF5979" evidence="10">
    <location>
        <begin position="572"/>
        <end position="672"/>
    </location>
</feature>
<dbReference type="Pfam" id="PF19407">
    <property type="entry name" value="DUF5979"/>
    <property type="match status" value="4"/>
</dbReference>
<feature type="domain" description="DUF5979" evidence="10">
    <location>
        <begin position="680"/>
        <end position="779"/>
    </location>
</feature>
<dbReference type="Gene3D" id="2.60.40.10">
    <property type="entry name" value="Immunoglobulins"/>
    <property type="match status" value="1"/>
</dbReference>
<keyword evidence="7" id="KW-0472">Membrane</keyword>
<accession>A0A934UWG5</accession>
<keyword evidence="3" id="KW-0964">Secreted</keyword>
<dbReference type="AlphaFoldDB" id="A0A934UWG5"/>
<dbReference type="NCBIfam" id="TIGR01167">
    <property type="entry name" value="LPXTG_anchor"/>
    <property type="match status" value="1"/>
</dbReference>
<dbReference type="Pfam" id="PF17961">
    <property type="entry name" value="Big_8"/>
    <property type="match status" value="1"/>
</dbReference>
<dbReference type="GO" id="GO:0007155">
    <property type="term" value="P:cell adhesion"/>
    <property type="evidence" value="ECO:0007669"/>
    <property type="project" value="InterPro"/>
</dbReference>
<keyword evidence="12" id="KW-1185">Reference proteome</keyword>
<comment type="caution">
    <text evidence="11">The sequence shown here is derived from an EMBL/GenBank/DDBJ whole genome shotgun (WGS) entry which is preliminary data.</text>
</comment>
<dbReference type="InterPro" id="IPR013783">
    <property type="entry name" value="Ig-like_fold"/>
</dbReference>
<feature type="domain" description="DUF5979" evidence="10">
    <location>
        <begin position="464"/>
        <end position="563"/>
    </location>
</feature>